<dbReference type="Pfam" id="PF01229">
    <property type="entry name" value="Glyco_hydro_39"/>
    <property type="match status" value="1"/>
</dbReference>
<dbReference type="RefSeq" id="WP_277532582.1">
    <property type="nucleotide sequence ID" value="NZ_JAPDIA010000003.1"/>
</dbReference>
<keyword evidence="7" id="KW-1185">Reference proteome</keyword>
<organism evidence="6 7">
    <name type="scientific">Cohnella rhizosphaerae</name>
    <dbReference type="NCBI Taxonomy" id="1457232"/>
    <lineage>
        <taxon>Bacteria</taxon>
        <taxon>Bacillati</taxon>
        <taxon>Bacillota</taxon>
        <taxon>Bacilli</taxon>
        <taxon>Bacillales</taxon>
        <taxon>Paenibacillaceae</taxon>
        <taxon>Cohnella</taxon>
    </lineage>
</organism>
<reference evidence="6" key="1">
    <citation type="submission" date="2022-10" db="EMBL/GenBank/DDBJ databases">
        <title>Comparative genomic analysis of Cohnella hashimotonis sp. nov., isolated from the International Space Station.</title>
        <authorList>
            <person name="Simpson A."/>
            <person name="Venkateswaran K."/>
        </authorList>
    </citation>
    <scope>NUCLEOTIDE SEQUENCE</scope>
    <source>
        <strain evidence="6">DSM 28161</strain>
    </source>
</reference>
<keyword evidence="2" id="KW-0378">Hydrolase</keyword>
<accession>A0A9X4KZH6</accession>
<feature type="domain" description="Glycosyl hydrolases family 39 N-terminal catalytic" evidence="5">
    <location>
        <begin position="115"/>
        <end position="298"/>
    </location>
</feature>
<evidence type="ECO:0000259" key="5">
    <source>
        <dbReference type="Pfam" id="PF01229"/>
    </source>
</evidence>
<dbReference type="InterPro" id="IPR017853">
    <property type="entry name" value="GH"/>
</dbReference>
<dbReference type="GO" id="GO:0016798">
    <property type="term" value="F:hydrolase activity, acting on glycosyl bonds"/>
    <property type="evidence" value="ECO:0007669"/>
    <property type="project" value="UniProtKB-KW"/>
</dbReference>
<sequence length="371" mass="40282">MKIRIKALLSCLIAASVAVGAVSLPASADAAYQVTVDASVQSDTLLDTFNTLNSWFYKSDWTSAASGQPNGYFADNYPFVQYVRLFAATGGCYAGYAGCNDRDLFVDPANASTMTDYKFDDLKAAIQNVLNKGLKPYIVTGNVPLKYSTSPNIGGFNVNTRPPADYTVYYNYIKALANSLVSQFGAQEMKSWRWGVLSEYENPDWFWDGTGSPNAAASRTAYFKLYDYTVAALQDAVGAGNLIVGAHAMAVTPGLWDPRDLIDHCATGTNYKTGATGTQINFITASYYDQSPGNYTANSLPTVIASLRDRAITQGLTNLQVGVDEGWFLTDSGGKDLYSRSTGTGYQGAYLAKKNQRDRRQRHRLVFGVGA</sequence>
<evidence type="ECO:0000313" key="7">
    <source>
        <dbReference type="Proteomes" id="UP001153404"/>
    </source>
</evidence>
<evidence type="ECO:0000256" key="4">
    <source>
        <dbReference type="SAM" id="SignalP"/>
    </source>
</evidence>
<dbReference type="EMBL" id="JAPDIA010000003">
    <property type="protein sequence ID" value="MDG0810637.1"/>
    <property type="molecule type" value="Genomic_DNA"/>
</dbReference>
<proteinExistence type="inferred from homology"/>
<feature type="signal peptide" evidence="4">
    <location>
        <begin position="1"/>
        <end position="30"/>
    </location>
</feature>
<evidence type="ECO:0000256" key="3">
    <source>
        <dbReference type="ARBA" id="ARBA00023295"/>
    </source>
</evidence>
<evidence type="ECO:0000313" key="6">
    <source>
        <dbReference type="EMBL" id="MDG0810637.1"/>
    </source>
</evidence>
<keyword evidence="4" id="KW-0732">Signal</keyword>
<feature type="chain" id="PRO_5040965162" description="Glycosyl hydrolases family 39 N-terminal catalytic domain-containing protein" evidence="4">
    <location>
        <begin position="31"/>
        <end position="371"/>
    </location>
</feature>
<name>A0A9X4KZH6_9BACL</name>
<comment type="similarity">
    <text evidence="1">Belongs to the glycosyl hydrolase 39 family.</text>
</comment>
<gene>
    <name evidence="6" type="ORF">OMP40_15620</name>
</gene>
<evidence type="ECO:0000256" key="1">
    <source>
        <dbReference type="ARBA" id="ARBA00008875"/>
    </source>
</evidence>
<dbReference type="Gene3D" id="3.20.20.80">
    <property type="entry name" value="Glycosidases"/>
    <property type="match status" value="1"/>
</dbReference>
<protein>
    <recommendedName>
        <fullName evidence="5">Glycosyl hydrolases family 39 N-terminal catalytic domain-containing protein</fullName>
    </recommendedName>
</protein>
<dbReference type="SUPFAM" id="SSF51445">
    <property type="entry name" value="(Trans)glycosidases"/>
    <property type="match status" value="1"/>
</dbReference>
<evidence type="ECO:0000256" key="2">
    <source>
        <dbReference type="ARBA" id="ARBA00022801"/>
    </source>
</evidence>
<dbReference type="Proteomes" id="UP001153404">
    <property type="component" value="Unassembled WGS sequence"/>
</dbReference>
<dbReference type="AlphaFoldDB" id="A0A9X4KZH6"/>
<dbReference type="InterPro" id="IPR049166">
    <property type="entry name" value="GH39_cat"/>
</dbReference>
<keyword evidence="3" id="KW-0326">Glycosidase</keyword>
<comment type="caution">
    <text evidence="6">The sequence shown here is derived from an EMBL/GenBank/DDBJ whole genome shotgun (WGS) entry which is preliminary data.</text>
</comment>